<dbReference type="PANTHER" id="PTHR30612:SF0">
    <property type="entry name" value="CHLOROPLAST PROTEIN-TRANSPORTING ATPASE"/>
    <property type="match status" value="1"/>
</dbReference>
<evidence type="ECO:0000256" key="11">
    <source>
        <dbReference type="ARBA" id="ARBA00023136"/>
    </source>
</evidence>
<dbReference type="SUPFAM" id="SSF52540">
    <property type="entry name" value="P-loop containing nucleoside triphosphate hydrolases"/>
    <property type="match status" value="2"/>
</dbReference>
<dbReference type="NCBIfam" id="TIGR04221">
    <property type="entry name" value="SecA2_Mycobac"/>
    <property type="match status" value="1"/>
</dbReference>
<evidence type="ECO:0000313" key="16">
    <source>
        <dbReference type="EMBL" id="GAA2030902.1"/>
    </source>
</evidence>
<dbReference type="PRINTS" id="PR00906">
    <property type="entry name" value="SECA"/>
</dbReference>
<comment type="function">
    <text evidence="12">Part of the Sec protein translocase complex. Interacts with the SecYEG preprotein conducting channel. Has a central role in coupling the hydrolysis of ATP to the transfer of proteins into and across the cell membrane, serving as an ATP-driven molecular motor driving the stepwise translocation of polypeptide chains across the membrane.</text>
</comment>
<evidence type="ECO:0000256" key="9">
    <source>
        <dbReference type="ARBA" id="ARBA00022967"/>
    </source>
</evidence>
<feature type="domain" description="Helicase ATP-binding" evidence="13">
    <location>
        <begin position="92"/>
        <end position="252"/>
    </location>
</feature>
<dbReference type="InterPro" id="IPR000185">
    <property type="entry name" value="SecA"/>
</dbReference>
<evidence type="ECO:0000256" key="12">
    <source>
        <dbReference type="HAMAP-Rule" id="MF_01382"/>
    </source>
</evidence>
<comment type="subunit">
    <text evidence="12">Monomer and homodimer. Part of the essential Sec protein translocation apparatus which comprises SecA, SecYEG and auxiliary proteins SecDF. Other proteins may also be involved.</text>
</comment>
<proteinExistence type="inferred from homology"/>
<reference evidence="16 17" key="1">
    <citation type="journal article" date="2019" name="Int. J. Syst. Evol. Microbiol.">
        <title>The Global Catalogue of Microorganisms (GCM) 10K type strain sequencing project: providing services to taxonomists for standard genome sequencing and annotation.</title>
        <authorList>
            <consortium name="The Broad Institute Genomics Platform"/>
            <consortium name="The Broad Institute Genome Sequencing Center for Infectious Disease"/>
            <person name="Wu L."/>
            <person name="Ma J."/>
        </authorList>
    </citation>
    <scope>NUCLEOTIDE SEQUENCE [LARGE SCALE GENOMIC DNA]</scope>
    <source>
        <strain evidence="16 17">JCM 13595</strain>
    </source>
</reference>
<dbReference type="Gene3D" id="3.90.1440.10">
    <property type="entry name" value="SecA, preprotein cross-linking domain"/>
    <property type="match status" value="1"/>
</dbReference>
<evidence type="ECO:0000256" key="5">
    <source>
        <dbReference type="ARBA" id="ARBA00022490"/>
    </source>
</evidence>
<feature type="domain" description="SecA family profile" evidence="15">
    <location>
        <begin position="7"/>
        <end position="586"/>
    </location>
</feature>
<dbReference type="InterPro" id="IPR027417">
    <property type="entry name" value="P-loop_NTPase"/>
</dbReference>
<evidence type="ECO:0000256" key="7">
    <source>
        <dbReference type="ARBA" id="ARBA00022840"/>
    </source>
</evidence>
<evidence type="ECO:0000256" key="10">
    <source>
        <dbReference type="ARBA" id="ARBA00023010"/>
    </source>
</evidence>
<dbReference type="InterPro" id="IPR011116">
    <property type="entry name" value="SecA_Wing/Scaffold"/>
</dbReference>
<evidence type="ECO:0000259" key="13">
    <source>
        <dbReference type="PROSITE" id="PS51192"/>
    </source>
</evidence>
<dbReference type="EC" id="7.4.2.8" evidence="12"/>
<keyword evidence="7 12" id="KW-0067">ATP-binding</keyword>
<dbReference type="PROSITE" id="PS51194">
    <property type="entry name" value="HELICASE_CTER"/>
    <property type="match status" value="1"/>
</dbReference>
<dbReference type="Pfam" id="PF01043">
    <property type="entry name" value="SecA_PP_bind"/>
    <property type="match status" value="1"/>
</dbReference>
<dbReference type="Gene3D" id="3.40.50.300">
    <property type="entry name" value="P-loop containing nucleotide triphosphate hydrolases"/>
    <property type="match status" value="3"/>
</dbReference>
<keyword evidence="17" id="KW-1185">Reference proteome</keyword>
<dbReference type="InterPro" id="IPR001650">
    <property type="entry name" value="Helicase_C-like"/>
</dbReference>
<dbReference type="PANTHER" id="PTHR30612">
    <property type="entry name" value="SECA INNER MEMBRANE COMPONENT OF SEC PROTEIN SECRETION SYSTEM"/>
    <property type="match status" value="1"/>
</dbReference>
<dbReference type="Pfam" id="PF07516">
    <property type="entry name" value="SecA_SW"/>
    <property type="match status" value="1"/>
</dbReference>
<keyword evidence="3 12" id="KW-0813">Transport</keyword>
<sequence length="778" mass="85555">MIRKHFPRWLHRFLGTPGTAHLSQFNDILELARALQSEVSGIPDNELDGFATNVLGQNSAIASRQNLAKILAVAREACIRGLGVEPYDEQVLGACALIHGYVVEMDTGEGKTIVGALAAAALGASGRRVHVLSVNDYLAERDAAWMGPIYELLGIKVAWVGQRTSVDGRKQAYTADVVYAPVSEVGYDVLRDGFAHDLSEQVGPTFDVGIVDEADAVMIDEAVSPLVLAGEGDHIGDDFYNATSLVELLSPEEHYTVDADLSAVSLTEAGVDLLEDQLGGVNLYVTENIDMLTRINLALYARTLVHRDIDYLVEHGSIRLINTSRGRIAHMHRWPDGLHAAIEAKERLEVTKPGVVLDSITIQDLLLRYSLLAGMSGTVLAVADELQEFYSAESGRIEPHKNKIRIDEPIRVFSTHAKKEAGILQEITKRHSQGQPVLVGTQSVAESEHLASMLDAEGVSAKVLNARNSAEEAEIISFAGQYSTVTISTQMSGRGTDIKLGGPDESDRNRIVELGGLVVISTSMYPSRRLDAQLLGRSGRQGDPGTTIRFISLEDELIKAHIPGFMKRKLQYRGRKVSGRELSEMVVSSQKIAEALRLERHRSTWQYTRAISIQRQAVIGTRKDILFGAEEMAQQVLQTIPGQAENLISKLGWRGYNALVRTVGLHAIDEAWTTHLAFLNDVREGINLRVLAGQDPVQEFHLIALREFDVFFESVHKVVCEMVASYDVDDPTGIVEQLGLRRPSATWTYMVPENPLGTSGDRAARNVQRIARQLFKKD</sequence>
<keyword evidence="9 12" id="KW-1278">Translocase</keyword>
<keyword evidence="8 12" id="KW-0653">Protein transport</keyword>
<dbReference type="InterPro" id="IPR014001">
    <property type="entry name" value="Helicase_ATP-bd"/>
</dbReference>
<comment type="similarity">
    <text evidence="2 12">Belongs to the SecA family.</text>
</comment>
<evidence type="ECO:0000259" key="14">
    <source>
        <dbReference type="PROSITE" id="PS51194"/>
    </source>
</evidence>
<dbReference type="InterPro" id="IPR036266">
    <property type="entry name" value="SecA_Wing/Scaffold_sf"/>
</dbReference>
<dbReference type="InterPro" id="IPR044722">
    <property type="entry name" value="SecA_SF2_C"/>
</dbReference>
<dbReference type="Pfam" id="PF21090">
    <property type="entry name" value="P-loop_SecA"/>
    <property type="match status" value="1"/>
</dbReference>
<feature type="domain" description="Helicase C-terminal" evidence="14">
    <location>
        <begin position="422"/>
        <end position="583"/>
    </location>
</feature>
<evidence type="ECO:0000259" key="15">
    <source>
        <dbReference type="PROSITE" id="PS51196"/>
    </source>
</evidence>
<gene>
    <name evidence="16" type="primary">secA2</name>
    <name evidence="12" type="synonym">secA</name>
    <name evidence="16" type="ORF">GCM10009720_08950</name>
</gene>
<comment type="caution">
    <text evidence="16">The sequence shown here is derived from an EMBL/GenBank/DDBJ whole genome shotgun (WGS) entry which is preliminary data.</text>
</comment>
<dbReference type="InterPro" id="IPR026389">
    <property type="entry name" value="SecA_Actinobact-type"/>
</dbReference>
<keyword evidence="4 12" id="KW-1003">Cell membrane</keyword>
<accession>A0ABN2U6S8</accession>
<evidence type="ECO:0000256" key="4">
    <source>
        <dbReference type="ARBA" id="ARBA00022475"/>
    </source>
</evidence>
<comment type="subcellular location">
    <subcellularLocation>
        <location evidence="12">Cell membrane</location>
        <topology evidence="12">Peripheral membrane protein</topology>
        <orientation evidence="12">Cytoplasmic side</orientation>
    </subcellularLocation>
    <subcellularLocation>
        <location evidence="12">Cytoplasm</location>
    </subcellularLocation>
    <subcellularLocation>
        <location evidence="1">Membrane</location>
        <topology evidence="1">Peripheral membrane protein</topology>
    </subcellularLocation>
    <text evidence="12">Distribution is 50-50.</text>
</comment>
<evidence type="ECO:0000313" key="17">
    <source>
        <dbReference type="Proteomes" id="UP001501461"/>
    </source>
</evidence>
<dbReference type="HAMAP" id="MF_01382">
    <property type="entry name" value="SecA"/>
    <property type="match status" value="1"/>
</dbReference>
<comment type="catalytic activity">
    <reaction evidence="12">
        <text>ATP + H2O + cellular proteinSide 1 = ADP + phosphate + cellular proteinSide 2.</text>
        <dbReference type="EC" id="7.4.2.8"/>
    </reaction>
</comment>
<evidence type="ECO:0000256" key="2">
    <source>
        <dbReference type="ARBA" id="ARBA00007650"/>
    </source>
</evidence>
<dbReference type="InterPro" id="IPR011130">
    <property type="entry name" value="SecA_preprotein_X-link_dom"/>
</dbReference>
<dbReference type="InterPro" id="IPR036670">
    <property type="entry name" value="SecA_X-link_sf"/>
</dbReference>
<feature type="binding site" evidence="12">
    <location>
        <begin position="108"/>
        <end position="112"/>
    </location>
    <ligand>
        <name>ATP</name>
        <dbReference type="ChEBI" id="CHEBI:30616"/>
    </ligand>
</feature>
<dbReference type="Gene3D" id="1.10.3060.10">
    <property type="entry name" value="Helical scaffold and wing domains of SecA"/>
    <property type="match status" value="1"/>
</dbReference>
<dbReference type="PROSITE" id="PS51192">
    <property type="entry name" value="HELICASE_ATP_BIND_1"/>
    <property type="match status" value="1"/>
</dbReference>
<dbReference type="SUPFAM" id="SSF81767">
    <property type="entry name" value="Pre-protein crosslinking domain of SecA"/>
    <property type="match status" value="1"/>
</dbReference>
<dbReference type="CDD" id="cd18803">
    <property type="entry name" value="SF2_C_secA"/>
    <property type="match status" value="1"/>
</dbReference>
<keyword evidence="5 12" id="KW-0963">Cytoplasm</keyword>
<protein>
    <recommendedName>
        <fullName evidence="12">Protein translocase subunit SecA</fullName>
        <ecNumber evidence="12">7.4.2.8</ecNumber>
    </recommendedName>
</protein>
<dbReference type="SUPFAM" id="SSF81886">
    <property type="entry name" value="Helical scaffold and wing domains of SecA"/>
    <property type="match status" value="1"/>
</dbReference>
<dbReference type="EMBL" id="BAAAMN010000014">
    <property type="protein sequence ID" value="GAA2030902.1"/>
    <property type="molecule type" value="Genomic_DNA"/>
</dbReference>
<name>A0ABN2U6S8_9MICC</name>
<dbReference type="Pfam" id="PF07517">
    <property type="entry name" value="SecA_DEAD"/>
    <property type="match status" value="1"/>
</dbReference>
<organism evidence="16 17">
    <name type="scientific">Yaniella flava</name>
    <dbReference type="NCBI Taxonomy" id="287930"/>
    <lineage>
        <taxon>Bacteria</taxon>
        <taxon>Bacillati</taxon>
        <taxon>Actinomycetota</taxon>
        <taxon>Actinomycetes</taxon>
        <taxon>Micrococcales</taxon>
        <taxon>Micrococcaceae</taxon>
        <taxon>Yaniella</taxon>
    </lineage>
</organism>
<dbReference type="Proteomes" id="UP001501461">
    <property type="component" value="Unassembled WGS sequence"/>
</dbReference>
<keyword evidence="6 12" id="KW-0547">Nucleotide-binding</keyword>
<feature type="binding site" evidence="12">
    <location>
        <position position="497"/>
    </location>
    <ligand>
        <name>ATP</name>
        <dbReference type="ChEBI" id="CHEBI:30616"/>
    </ligand>
</feature>
<evidence type="ECO:0000256" key="8">
    <source>
        <dbReference type="ARBA" id="ARBA00022927"/>
    </source>
</evidence>
<evidence type="ECO:0000256" key="3">
    <source>
        <dbReference type="ARBA" id="ARBA00022448"/>
    </source>
</evidence>
<dbReference type="PROSITE" id="PS51196">
    <property type="entry name" value="SECA_MOTOR_DEAD"/>
    <property type="match status" value="1"/>
</dbReference>
<keyword evidence="10 12" id="KW-0811">Translocation</keyword>
<keyword evidence="11 12" id="KW-0472">Membrane</keyword>
<dbReference type="InterPro" id="IPR014018">
    <property type="entry name" value="SecA_motor_DEAD"/>
</dbReference>
<dbReference type="CDD" id="cd17928">
    <property type="entry name" value="DEXDc_SecA"/>
    <property type="match status" value="1"/>
</dbReference>
<dbReference type="SMART" id="SM00958">
    <property type="entry name" value="SecA_PP_bind"/>
    <property type="match status" value="1"/>
</dbReference>
<feature type="binding site" evidence="12">
    <location>
        <position position="90"/>
    </location>
    <ligand>
        <name>ATP</name>
        <dbReference type="ChEBI" id="CHEBI:30616"/>
    </ligand>
</feature>
<dbReference type="SMART" id="SM00957">
    <property type="entry name" value="SecA_DEAD"/>
    <property type="match status" value="1"/>
</dbReference>
<evidence type="ECO:0000256" key="1">
    <source>
        <dbReference type="ARBA" id="ARBA00004170"/>
    </source>
</evidence>
<evidence type="ECO:0000256" key="6">
    <source>
        <dbReference type="ARBA" id="ARBA00022741"/>
    </source>
</evidence>
<dbReference type="InterPro" id="IPR011115">
    <property type="entry name" value="SecA_DEAD"/>
</dbReference>